<keyword evidence="3" id="KW-1185">Reference proteome</keyword>
<feature type="region of interest" description="Disordered" evidence="1">
    <location>
        <begin position="15"/>
        <end position="34"/>
    </location>
</feature>
<dbReference type="AlphaFoldDB" id="A0AAV4TFI0"/>
<gene>
    <name evidence="2" type="primary">X975_13817</name>
    <name evidence="2" type="ORF">CDAR_519901</name>
</gene>
<evidence type="ECO:0000313" key="2">
    <source>
        <dbReference type="EMBL" id="GIY45075.1"/>
    </source>
</evidence>
<dbReference type="EMBL" id="BPLQ01009586">
    <property type="protein sequence ID" value="GIY45075.1"/>
    <property type="molecule type" value="Genomic_DNA"/>
</dbReference>
<proteinExistence type="predicted"/>
<dbReference type="Proteomes" id="UP001054837">
    <property type="component" value="Unassembled WGS sequence"/>
</dbReference>
<protein>
    <submittedName>
        <fullName evidence="2">Transposable element Tcb2 transposase</fullName>
    </submittedName>
</protein>
<name>A0AAV4TFI0_9ARAC</name>
<organism evidence="2 3">
    <name type="scientific">Caerostris darwini</name>
    <dbReference type="NCBI Taxonomy" id="1538125"/>
    <lineage>
        <taxon>Eukaryota</taxon>
        <taxon>Metazoa</taxon>
        <taxon>Ecdysozoa</taxon>
        <taxon>Arthropoda</taxon>
        <taxon>Chelicerata</taxon>
        <taxon>Arachnida</taxon>
        <taxon>Araneae</taxon>
        <taxon>Araneomorphae</taxon>
        <taxon>Entelegynae</taxon>
        <taxon>Araneoidea</taxon>
        <taxon>Araneidae</taxon>
        <taxon>Caerostris</taxon>
    </lineage>
</organism>
<comment type="caution">
    <text evidence="2">The sequence shown here is derived from an EMBL/GenBank/DDBJ whole genome shotgun (WGS) entry which is preliminary data.</text>
</comment>
<reference evidence="2 3" key="1">
    <citation type="submission" date="2021-06" db="EMBL/GenBank/DDBJ databases">
        <title>Caerostris darwini draft genome.</title>
        <authorList>
            <person name="Kono N."/>
            <person name="Arakawa K."/>
        </authorList>
    </citation>
    <scope>NUCLEOTIDE SEQUENCE [LARGE SCALE GENOMIC DNA]</scope>
</reference>
<evidence type="ECO:0000313" key="3">
    <source>
        <dbReference type="Proteomes" id="UP001054837"/>
    </source>
</evidence>
<accession>A0AAV4TFI0</accession>
<evidence type="ECO:0000256" key="1">
    <source>
        <dbReference type="SAM" id="MobiDB-lite"/>
    </source>
</evidence>
<sequence>MSSRQTVFTLRKQFQNDGTVGRRPGNGRKRTTTASEGRYLSITARRNMKSTARQLSSQLAAATGTVKLGVTRSKFIKENQDEPEYYFCCMKLFSG</sequence>